<reference evidence="2" key="1">
    <citation type="submission" date="2023-06" db="EMBL/GenBank/DDBJ databases">
        <authorList>
            <person name="Kurt Z."/>
        </authorList>
    </citation>
    <scope>NUCLEOTIDE SEQUENCE</scope>
</reference>
<gene>
    <name evidence="2" type="ORF">HINF_LOCUS62708</name>
    <name evidence="3" type="ORF">HINF_LOCUS69056</name>
</gene>
<dbReference type="InterPro" id="IPR036869">
    <property type="entry name" value="J_dom_sf"/>
</dbReference>
<dbReference type="PROSITE" id="PS50076">
    <property type="entry name" value="DNAJ_2"/>
    <property type="match status" value="1"/>
</dbReference>
<accession>A0AA86RK24</accession>
<protein>
    <submittedName>
        <fullName evidence="2">DnaJ domain-containing protein</fullName>
    </submittedName>
    <submittedName>
        <fullName evidence="3">DnaJ_domain-containing protein</fullName>
    </submittedName>
</protein>
<dbReference type="PANTHER" id="PTHR24074">
    <property type="entry name" value="CO-CHAPERONE PROTEIN DJLA"/>
    <property type="match status" value="1"/>
</dbReference>
<sequence length="332" mass="38448">MSAFSILNVPEDCDSDAEIKKAYRQLALQFHPDRVTEENREGSEDKMKAINDAYSLIRDQDSRNSYRASQKMFATDKEATIDVPNYVYKKQYDFERDRSKLWASFITGRKAKWSDFLLKNIQFGECFPGKLRLFSQNIFVEFVLTFRGGNIEPVRSRREFIINQLLSPSESDFKCPSELFNRLKQEMNSYEPQIDFANLKTKIIPTEITSNVEQQDLCDNQFGMQKQINKAMKSMFFEILKETFRSMKSIDNKETQVEDIVPDIQMGVCESHPLSNKKGTIIVEMDAVMCKYTSNGSEKVALFNLAVGDSFGEAERGWIWKKLYGDDIKSLK</sequence>
<dbReference type="EMBL" id="CAXDID020000497">
    <property type="protein sequence ID" value="CAL6097506.1"/>
    <property type="molecule type" value="Genomic_DNA"/>
</dbReference>
<dbReference type="CDD" id="cd06257">
    <property type="entry name" value="DnaJ"/>
    <property type="match status" value="1"/>
</dbReference>
<name>A0AA86RK24_9EUKA</name>
<reference evidence="3 4" key="2">
    <citation type="submission" date="2024-07" db="EMBL/GenBank/DDBJ databases">
        <authorList>
            <person name="Akdeniz Z."/>
        </authorList>
    </citation>
    <scope>NUCLEOTIDE SEQUENCE [LARGE SCALE GENOMIC DNA]</scope>
</reference>
<dbReference type="Pfam" id="PF00226">
    <property type="entry name" value="DnaJ"/>
    <property type="match status" value="1"/>
</dbReference>
<evidence type="ECO:0000259" key="1">
    <source>
        <dbReference type="PROSITE" id="PS50076"/>
    </source>
</evidence>
<dbReference type="PRINTS" id="PR00625">
    <property type="entry name" value="JDOMAIN"/>
</dbReference>
<dbReference type="SMART" id="SM00271">
    <property type="entry name" value="DnaJ"/>
    <property type="match status" value="1"/>
</dbReference>
<dbReference type="Proteomes" id="UP001642409">
    <property type="component" value="Unassembled WGS sequence"/>
</dbReference>
<keyword evidence="4" id="KW-1185">Reference proteome</keyword>
<dbReference type="EMBL" id="CATOUU010001158">
    <property type="protein sequence ID" value="CAI9975063.1"/>
    <property type="molecule type" value="Genomic_DNA"/>
</dbReference>
<evidence type="ECO:0000313" key="4">
    <source>
        <dbReference type="Proteomes" id="UP001642409"/>
    </source>
</evidence>
<comment type="caution">
    <text evidence="2">The sequence shown here is derived from an EMBL/GenBank/DDBJ whole genome shotgun (WGS) entry which is preliminary data.</text>
</comment>
<feature type="domain" description="J" evidence="1">
    <location>
        <begin position="2"/>
        <end position="70"/>
    </location>
</feature>
<evidence type="ECO:0000313" key="3">
    <source>
        <dbReference type="EMBL" id="CAL6097506.1"/>
    </source>
</evidence>
<dbReference type="InterPro" id="IPR001623">
    <property type="entry name" value="DnaJ_domain"/>
</dbReference>
<proteinExistence type="predicted"/>
<dbReference type="SUPFAM" id="SSF46565">
    <property type="entry name" value="Chaperone J-domain"/>
    <property type="match status" value="1"/>
</dbReference>
<evidence type="ECO:0000313" key="2">
    <source>
        <dbReference type="EMBL" id="CAI9975063.1"/>
    </source>
</evidence>
<dbReference type="Gene3D" id="1.10.287.110">
    <property type="entry name" value="DnaJ domain"/>
    <property type="match status" value="1"/>
</dbReference>
<dbReference type="AlphaFoldDB" id="A0AA86RK24"/>
<dbReference type="InterPro" id="IPR050817">
    <property type="entry name" value="DjlA_DnaK_co-chaperone"/>
</dbReference>
<organism evidence="2">
    <name type="scientific">Hexamita inflata</name>
    <dbReference type="NCBI Taxonomy" id="28002"/>
    <lineage>
        <taxon>Eukaryota</taxon>
        <taxon>Metamonada</taxon>
        <taxon>Diplomonadida</taxon>
        <taxon>Hexamitidae</taxon>
        <taxon>Hexamitinae</taxon>
        <taxon>Hexamita</taxon>
    </lineage>
</organism>